<feature type="transmembrane region" description="Helical" evidence="2">
    <location>
        <begin position="20"/>
        <end position="40"/>
    </location>
</feature>
<gene>
    <name evidence="4" type="ORF">MGR_2267</name>
</gene>
<protein>
    <submittedName>
        <fullName evidence="4">V8-like Glu-specific endopeptidase</fullName>
    </submittedName>
</protein>
<reference evidence="4" key="1">
    <citation type="journal article" date="2007" name="J. Bacteriol.">
        <title>Comparative genome analysis of four magnetotactic bacteria reveals a complex set of group-specific genes implicated in magnetosome biomineralization and function.</title>
        <authorList>
            <person name="Richter M."/>
            <person name="Kube M."/>
            <person name="Bazylinski D.A."/>
            <person name="Lombardot T."/>
            <person name="Gloeckner F.O."/>
            <person name="Reinhardt R."/>
            <person name="Schueler D."/>
        </authorList>
    </citation>
    <scope>NUCLEOTIDE SEQUENCE</scope>
    <source>
        <strain evidence="4">MSR-1</strain>
    </source>
</reference>
<dbReference type="InterPro" id="IPR018114">
    <property type="entry name" value="TRYPSIN_HIS"/>
</dbReference>
<organism evidence="4">
    <name type="scientific">Magnetospirillum gryphiswaldense</name>
    <dbReference type="NCBI Taxonomy" id="55518"/>
    <lineage>
        <taxon>Bacteria</taxon>
        <taxon>Pseudomonadati</taxon>
        <taxon>Pseudomonadota</taxon>
        <taxon>Alphaproteobacteria</taxon>
        <taxon>Rhodospirillales</taxon>
        <taxon>Rhodospirillaceae</taxon>
        <taxon>Magnetospirillum</taxon>
    </lineage>
</organism>
<accession>A4TZ34</accession>
<evidence type="ECO:0000256" key="1">
    <source>
        <dbReference type="ARBA" id="ARBA00022729"/>
    </source>
</evidence>
<name>A4TZ34_9PROT</name>
<dbReference type="InterPro" id="IPR050966">
    <property type="entry name" value="Glutamyl_endopeptidase"/>
</dbReference>
<evidence type="ECO:0000256" key="2">
    <source>
        <dbReference type="SAM" id="Phobius"/>
    </source>
</evidence>
<dbReference type="InterPro" id="IPR009003">
    <property type="entry name" value="Peptidase_S1_PA"/>
</dbReference>
<dbReference type="InterPro" id="IPR001254">
    <property type="entry name" value="Trypsin_dom"/>
</dbReference>
<dbReference type="Pfam" id="PF00089">
    <property type="entry name" value="Trypsin"/>
    <property type="match status" value="1"/>
</dbReference>
<keyword evidence="1" id="KW-0732">Signal</keyword>
<dbReference type="PANTHER" id="PTHR15462">
    <property type="entry name" value="SERINE PROTEASE"/>
    <property type="match status" value="1"/>
</dbReference>
<dbReference type="InterPro" id="IPR001314">
    <property type="entry name" value="Peptidase_S1A"/>
</dbReference>
<dbReference type="Gene3D" id="2.40.10.10">
    <property type="entry name" value="Trypsin-like serine proteases"/>
    <property type="match status" value="2"/>
</dbReference>
<dbReference type="AlphaFoldDB" id="A4TZ34"/>
<dbReference type="PROSITE" id="PS50240">
    <property type="entry name" value="TRYPSIN_DOM"/>
    <property type="match status" value="1"/>
</dbReference>
<sequence length="286" mass="29913">MAPSAPECRRRHRRHGGKDVAVKAWVVVIALVLPTIAMAANLNGIKGADDRVEVVAGQYPWSAVGRLNNGQGGHCSGMLIGPRLVVTAAHCLWNKKTRQPMPASSLRFVAGYDRGQYLAFAPVEKTLIAPGWRFDLPYSAELASKDWALLVLAEPLGEKVGWVGLGTSPNAADRLVTVGYGQDKAHIPAAHVGCRVTGKLAEGALTHDCDAVKGDSGAPVLVWRAGVPTLAAIHVATFGMGGGRFLGGAVAVADFTAEAVRLGAQSPGQSGPLARPMDGPVIDLLR</sequence>
<dbReference type="SMART" id="SM00020">
    <property type="entry name" value="Tryp_SPc"/>
    <property type="match status" value="1"/>
</dbReference>
<dbReference type="EMBL" id="CU459003">
    <property type="protein sequence ID" value="CAM75891.1"/>
    <property type="molecule type" value="Genomic_DNA"/>
</dbReference>
<dbReference type="PRINTS" id="PR00722">
    <property type="entry name" value="CHYMOTRYPSIN"/>
</dbReference>
<keyword evidence="2" id="KW-0812">Transmembrane</keyword>
<keyword evidence="2" id="KW-0472">Membrane</keyword>
<evidence type="ECO:0000259" key="3">
    <source>
        <dbReference type="PROSITE" id="PS50240"/>
    </source>
</evidence>
<keyword evidence="2" id="KW-1133">Transmembrane helix</keyword>
<dbReference type="InterPro" id="IPR043504">
    <property type="entry name" value="Peptidase_S1_PA_chymotrypsin"/>
</dbReference>
<dbReference type="GO" id="GO:0006508">
    <property type="term" value="P:proteolysis"/>
    <property type="evidence" value="ECO:0007669"/>
    <property type="project" value="InterPro"/>
</dbReference>
<dbReference type="GO" id="GO:0004252">
    <property type="term" value="F:serine-type endopeptidase activity"/>
    <property type="evidence" value="ECO:0007669"/>
    <property type="project" value="InterPro"/>
</dbReference>
<proteinExistence type="predicted"/>
<feature type="domain" description="Peptidase S1" evidence="3">
    <location>
        <begin position="45"/>
        <end position="286"/>
    </location>
</feature>
<evidence type="ECO:0000313" key="4">
    <source>
        <dbReference type="EMBL" id="CAM75891.1"/>
    </source>
</evidence>
<dbReference type="PANTHER" id="PTHR15462:SF8">
    <property type="entry name" value="SERINE PROTEASE"/>
    <property type="match status" value="1"/>
</dbReference>
<dbReference type="PROSITE" id="PS00134">
    <property type="entry name" value="TRYPSIN_HIS"/>
    <property type="match status" value="1"/>
</dbReference>
<dbReference type="SUPFAM" id="SSF50494">
    <property type="entry name" value="Trypsin-like serine proteases"/>
    <property type="match status" value="1"/>
</dbReference>